<feature type="domain" description="Inner centromere protein ARK-binding" evidence="9">
    <location>
        <begin position="86"/>
        <end position="123"/>
    </location>
</feature>
<evidence type="ECO:0000256" key="4">
    <source>
        <dbReference type="ARBA" id="ARBA00022490"/>
    </source>
</evidence>
<evidence type="ECO:0000256" key="1">
    <source>
        <dbReference type="ARBA" id="ARBA00004123"/>
    </source>
</evidence>
<keyword evidence="5" id="KW-0159">Chromosome partition</keyword>
<dbReference type="Proteomes" id="UP001152795">
    <property type="component" value="Unassembled WGS sequence"/>
</dbReference>
<gene>
    <name evidence="10" type="ORF">PACLA_8A079926</name>
</gene>
<evidence type="ECO:0000256" key="6">
    <source>
        <dbReference type="ARBA" id="ARBA00023212"/>
    </source>
</evidence>
<dbReference type="GO" id="GO:0000776">
    <property type="term" value="C:kinetochore"/>
    <property type="evidence" value="ECO:0007669"/>
    <property type="project" value="TreeGrafter"/>
</dbReference>
<comment type="similarity">
    <text evidence="3">Belongs to the INCENP family.</text>
</comment>
<keyword evidence="6" id="KW-0206">Cytoskeleton</keyword>
<dbReference type="EMBL" id="CACRXK020009761">
    <property type="protein sequence ID" value="CAB4017900.1"/>
    <property type="molecule type" value="Genomic_DNA"/>
</dbReference>
<dbReference type="GO" id="GO:0032133">
    <property type="term" value="C:chromosome passenger complex"/>
    <property type="evidence" value="ECO:0007669"/>
    <property type="project" value="TreeGrafter"/>
</dbReference>
<dbReference type="GO" id="GO:0051310">
    <property type="term" value="P:metaphase chromosome alignment"/>
    <property type="evidence" value="ECO:0007669"/>
    <property type="project" value="TreeGrafter"/>
</dbReference>
<keyword evidence="11" id="KW-1185">Reference proteome</keyword>
<accession>A0A6S7IMJ0</accession>
<feature type="compositionally biased region" description="Basic and acidic residues" evidence="8">
    <location>
        <begin position="1"/>
        <end position="51"/>
    </location>
</feature>
<evidence type="ECO:0000256" key="3">
    <source>
        <dbReference type="ARBA" id="ARBA00010042"/>
    </source>
</evidence>
<dbReference type="AlphaFoldDB" id="A0A6S7IMJ0"/>
<dbReference type="OrthoDB" id="5986517at2759"/>
<dbReference type="Pfam" id="PF03941">
    <property type="entry name" value="INCENP_ARK-bind"/>
    <property type="match status" value="1"/>
</dbReference>
<evidence type="ECO:0000256" key="2">
    <source>
        <dbReference type="ARBA" id="ARBA00004186"/>
    </source>
</evidence>
<dbReference type="GO" id="GO:0051257">
    <property type="term" value="P:meiotic spindle midzone assembly"/>
    <property type="evidence" value="ECO:0007669"/>
    <property type="project" value="TreeGrafter"/>
</dbReference>
<evidence type="ECO:0000256" key="7">
    <source>
        <dbReference type="ARBA" id="ARBA00023242"/>
    </source>
</evidence>
<dbReference type="GO" id="GO:0000281">
    <property type="term" value="P:mitotic cytokinesis"/>
    <property type="evidence" value="ECO:0007669"/>
    <property type="project" value="TreeGrafter"/>
</dbReference>
<keyword evidence="4" id="KW-0963">Cytoplasm</keyword>
<dbReference type="GO" id="GO:1990385">
    <property type="term" value="C:meiotic spindle midzone"/>
    <property type="evidence" value="ECO:0007669"/>
    <property type="project" value="TreeGrafter"/>
</dbReference>
<evidence type="ECO:0000313" key="11">
    <source>
        <dbReference type="Proteomes" id="UP001152795"/>
    </source>
</evidence>
<evidence type="ECO:0000313" key="10">
    <source>
        <dbReference type="EMBL" id="CAB4017900.1"/>
    </source>
</evidence>
<evidence type="ECO:0000256" key="5">
    <source>
        <dbReference type="ARBA" id="ARBA00022829"/>
    </source>
</evidence>
<dbReference type="InterPro" id="IPR005635">
    <property type="entry name" value="Inner_centromere_prot_ARK-bd"/>
</dbReference>
<protein>
    <recommendedName>
        <fullName evidence="9">Inner centromere protein ARK-binding domain-containing protein</fullName>
    </recommendedName>
</protein>
<comment type="subcellular location">
    <subcellularLocation>
        <location evidence="2">Cytoplasm</location>
        <location evidence="2">Cytoskeleton</location>
        <location evidence="2">Spindle</location>
    </subcellularLocation>
    <subcellularLocation>
        <location evidence="1">Nucleus</location>
    </subcellularLocation>
</comment>
<dbReference type="PANTHER" id="PTHR13142">
    <property type="entry name" value="INNER CENTROMERE PROTEIN"/>
    <property type="match status" value="1"/>
</dbReference>
<sequence>MFREQEERESNRLTQLIKDKMKQEKKLCEEKLREQNERKEREEQRKREEQRAAMLQAARTADSYLMTPPPAQTRKPATIENYDISDIRSDESTDDEDAPRKRVPYWAQGAALKSALLQQEEAQRMFEELASGFVPHAPDLEKIFTKKRKRFYQRTSSAHWNSPPLKV</sequence>
<dbReference type="PANTHER" id="PTHR13142:SF1">
    <property type="entry name" value="INNER CENTROMERE PROTEIN"/>
    <property type="match status" value="1"/>
</dbReference>
<dbReference type="GO" id="GO:0030496">
    <property type="term" value="C:midbody"/>
    <property type="evidence" value="ECO:0007669"/>
    <property type="project" value="TreeGrafter"/>
</dbReference>
<name>A0A6S7IMJ0_PARCT</name>
<evidence type="ECO:0000256" key="8">
    <source>
        <dbReference type="SAM" id="MobiDB-lite"/>
    </source>
</evidence>
<organism evidence="10 11">
    <name type="scientific">Paramuricea clavata</name>
    <name type="common">Red gorgonian</name>
    <name type="synonym">Violescent sea-whip</name>
    <dbReference type="NCBI Taxonomy" id="317549"/>
    <lineage>
        <taxon>Eukaryota</taxon>
        <taxon>Metazoa</taxon>
        <taxon>Cnidaria</taxon>
        <taxon>Anthozoa</taxon>
        <taxon>Octocorallia</taxon>
        <taxon>Malacalcyonacea</taxon>
        <taxon>Plexauridae</taxon>
        <taxon>Paramuricea</taxon>
    </lineage>
</organism>
<proteinExistence type="inferred from homology"/>
<keyword evidence="7" id="KW-0539">Nucleus</keyword>
<comment type="caution">
    <text evidence="10">The sequence shown here is derived from an EMBL/GenBank/DDBJ whole genome shotgun (WGS) entry which is preliminary data.</text>
</comment>
<dbReference type="GO" id="GO:0005634">
    <property type="term" value="C:nucleus"/>
    <property type="evidence" value="ECO:0007669"/>
    <property type="project" value="UniProtKB-SubCell"/>
</dbReference>
<evidence type="ECO:0000259" key="9">
    <source>
        <dbReference type="Pfam" id="PF03941"/>
    </source>
</evidence>
<feature type="region of interest" description="Disordered" evidence="8">
    <location>
        <begin position="1"/>
        <end position="100"/>
    </location>
</feature>
<dbReference type="Gene3D" id="1.20.5.2230">
    <property type="match status" value="1"/>
</dbReference>
<reference evidence="10" key="1">
    <citation type="submission" date="2020-04" db="EMBL/GenBank/DDBJ databases">
        <authorList>
            <person name="Alioto T."/>
            <person name="Alioto T."/>
            <person name="Gomez Garrido J."/>
        </authorList>
    </citation>
    <scope>NUCLEOTIDE SEQUENCE</scope>
    <source>
        <strain evidence="10">A484AB</strain>
    </source>
</reference>